<dbReference type="InterPro" id="IPR016181">
    <property type="entry name" value="Acyl_CoA_acyltransferase"/>
</dbReference>
<comment type="caution">
    <text evidence="4">The sequence shown here is derived from an EMBL/GenBank/DDBJ whole genome shotgun (WGS) entry which is preliminary data.</text>
</comment>
<dbReference type="Proteomes" id="UP001269375">
    <property type="component" value="Unassembled WGS sequence"/>
</dbReference>
<dbReference type="RefSeq" id="WP_251594725.1">
    <property type="nucleotide sequence ID" value="NZ_JAMLJI010000004.1"/>
</dbReference>
<keyword evidence="2" id="KW-0012">Acyltransferase</keyword>
<proteinExistence type="predicted"/>
<dbReference type="InterPro" id="IPR050832">
    <property type="entry name" value="Bact_Acetyltransf"/>
</dbReference>
<dbReference type="CDD" id="cd04301">
    <property type="entry name" value="NAT_SF"/>
    <property type="match status" value="1"/>
</dbReference>
<sequence length="152" mass="16752">MQLTRVTTAHPAVCALIEFHLEHMAATSPPESRHALGLEQYSASEIALYGLWLGEDLAGIGALKPLGAGEGELKSMRTAPAFLRRGVARCLLAHLIDEATRLGYHCLRLETGAQPYFDPARRLYQAFGFEPCPAFAAYTDDPNSQYMMKRLT</sequence>
<protein>
    <submittedName>
        <fullName evidence="4">GNAT family N-acetyltransferase</fullName>
    </submittedName>
</protein>
<dbReference type="PANTHER" id="PTHR43877:SF5">
    <property type="entry name" value="BLL8307 PROTEIN"/>
    <property type="match status" value="1"/>
</dbReference>
<dbReference type="Gene3D" id="3.40.630.30">
    <property type="match status" value="1"/>
</dbReference>
<dbReference type="InterPro" id="IPR000182">
    <property type="entry name" value="GNAT_dom"/>
</dbReference>
<reference evidence="4 5" key="1">
    <citation type="submission" date="2023-04" db="EMBL/GenBank/DDBJ databases">
        <title>A long-awaited taxogenomic arrangement of the family Halomonadaceae.</title>
        <authorList>
            <person name="De La Haba R."/>
            <person name="Chuvochina M."/>
            <person name="Wittouck S."/>
            <person name="Arahal D.R."/>
            <person name="Sanchez-Porro C."/>
            <person name="Hugenholtz P."/>
            <person name="Ventosa A."/>
        </authorList>
    </citation>
    <scope>NUCLEOTIDE SEQUENCE [LARGE SCALE GENOMIC DNA]</scope>
    <source>
        <strain evidence="4 5">DSM 22428</strain>
    </source>
</reference>
<dbReference type="SUPFAM" id="SSF55729">
    <property type="entry name" value="Acyl-CoA N-acyltransferases (Nat)"/>
    <property type="match status" value="1"/>
</dbReference>
<dbReference type="PROSITE" id="PS51186">
    <property type="entry name" value="GNAT"/>
    <property type="match status" value="1"/>
</dbReference>
<keyword evidence="5" id="KW-1185">Reference proteome</keyword>
<evidence type="ECO:0000256" key="2">
    <source>
        <dbReference type="ARBA" id="ARBA00023315"/>
    </source>
</evidence>
<evidence type="ECO:0000313" key="4">
    <source>
        <dbReference type="EMBL" id="MDR5896235.1"/>
    </source>
</evidence>
<accession>A0ABU1GW13</accession>
<dbReference type="EMBL" id="JARWAO010000004">
    <property type="protein sequence ID" value="MDR5896235.1"/>
    <property type="molecule type" value="Genomic_DNA"/>
</dbReference>
<feature type="domain" description="N-acetyltransferase" evidence="3">
    <location>
        <begin position="1"/>
        <end position="152"/>
    </location>
</feature>
<dbReference type="PANTHER" id="PTHR43877">
    <property type="entry name" value="AMINOALKYLPHOSPHONATE N-ACETYLTRANSFERASE-RELATED-RELATED"/>
    <property type="match status" value="1"/>
</dbReference>
<organism evidence="4 5">
    <name type="scientific">Larsenimonas suaedae</name>
    <dbReference type="NCBI Taxonomy" id="1851019"/>
    <lineage>
        <taxon>Bacteria</taxon>
        <taxon>Pseudomonadati</taxon>
        <taxon>Pseudomonadota</taxon>
        <taxon>Gammaproteobacteria</taxon>
        <taxon>Oceanospirillales</taxon>
        <taxon>Halomonadaceae</taxon>
        <taxon>Larsenimonas</taxon>
    </lineage>
</organism>
<name>A0ABU1GW13_9GAMM</name>
<evidence type="ECO:0000259" key="3">
    <source>
        <dbReference type="PROSITE" id="PS51186"/>
    </source>
</evidence>
<dbReference type="Pfam" id="PF00583">
    <property type="entry name" value="Acetyltransf_1"/>
    <property type="match status" value="1"/>
</dbReference>
<evidence type="ECO:0000256" key="1">
    <source>
        <dbReference type="ARBA" id="ARBA00022679"/>
    </source>
</evidence>
<keyword evidence="1" id="KW-0808">Transferase</keyword>
<gene>
    <name evidence="4" type="ORF">QC825_09135</name>
</gene>
<evidence type="ECO:0000313" key="5">
    <source>
        <dbReference type="Proteomes" id="UP001269375"/>
    </source>
</evidence>